<dbReference type="Pfam" id="PF12903">
    <property type="entry name" value="DUF3830"/>
    <property type="match status" value="1"/>
</dbReference>
<gene>
    <name evidence="1" type="ORF">METZ01_LOCUS350654</name>
</gene>
<evidence type="ECO:0008006" key="2">
    <source>
        <dbReference type="Google" id="ProtNLM"/>
    </source>
</evidence>
<dbReference type="AlphaFoldDB" id="A0A382RK58"/>
<sequence length="140" mass="15439">IDASTKQLKLEIHGFTPFGVRLLDQVVPNITQALLKLLPFEGHLIHSAWSGSGVRALEPMDFPDVTAHENSTFFPVPGDLCYTVGHAEFTLFYGDASPAMASGRVRESVFGVLENDLSSFQQACMLTRLSGLREFILRLD</sequence>
<reference evidence="1" key="1">
    <citation type="submission" date="2018-05" db="EMBL/GenBank/DDBJ databases">
        <authorList>
            <person name="Lanie J.A."/>
            <person name="Ng W.-L."/>
            <person name="Kazmierczak K.M."/>
            <person name="Andrzejewski T.M."/>
            <person name="Davidsen T.M."/>
            <person name="Wayne K.J."/>
            <person name="Tettelin H."/>
            <person name="Glass J.I."/>
            <person name="Rusch D."/>
            <person name="Podicherti R."/>
            <person name="Tsui H.-C.T."/>
            <person name="Winkler M.E."/>
        </authorList>
    </citation>
    <scope>NUCLEOTIDE SEQUENCE</scope>
</reference>
<name>A0A382RK58_9ZZZZ</name>
<evidence type="ECO:0000313" key="1">
    <source>
        <dbReference type="EMBL" id="SVC97800.1"/>
    </source>
</evidence>
<accession>A0A382RK58</accession>
<dbReference type="InterPro" id="IPR024532">
    <property type="entry name" value="DUF3830"/>
</dbReference>
<feature type="non-terminal residue" evidence="1">
    <location>
        <position position="1"/>
    </location>
</feature>
<dbReference type="EMBL" id="UINC01122161">
    <property type="protein sequence ID" value="SVC97800.1"/>
    <property type="molecule type" value="Genomic_DNA"/>
</dbReference>
<protein>
    <recommendedName>
        <fullName evidence="2">DUF3830 family protein</fullName>
    </recommendedName>
</protein>
<proteinExistence type="predicted"/>
<organism evidence="1">
    <name type="scientific">marine metagenome</name>
    <dbReference type="NCBI Taxonomy" id="408172"/>
    <lineage>
        <taxon>unclassified sequences</taxon>
        <taxon>metagenomes</taxon>
        <taxon>ecological metagenomes</taxon>
    </lineage>
</organism>
<dbReference type="Gene3D" id="2.40.100.20">
    <property type="match status" value="1"/>
</dbReference>